<evidence type="ECO:0000256" key="5">
    <source>
        <dbReference type="ARBA" id="ARBA00023136"/>
    </source>
</evidence>
<feature type="domain" description="Fungal STAND N-terminal Goodbye" evidence="7">
    <location>
        <begin position="202"/>
        <end position="307"/>
    </location>
</feature>
<organism evidence="8 9">
    <name type="scientific">Dentipellis fragilis</name>
    <dbReference type="NCBI Taxonomy" id="205917"/>
    <lineage>
        <taxon>Eukaryota</taxon>
        <taxon>Fungi</taxon>
        <taxon>Dikarya</taxon>
        <taxon>Basidiomycota</taxon>
        <taxon>Agaricomycotina</taxon>
        <taxon>Agaricomycetes</taxon>
        <taxon>Russulales</taxon>
        <taxon>Hericiaceae</taxon>
        <taxon>Dentipellis</taxon>
    </lineage>
</organism>
<evidence type="ECO:0000313" key="8">
    <source>
        <dbReference type="EMBL" id="TFY69792.1"/>
    </source>
</evidence>
<dbReference type="Pfam" id="PF05255">
    <property type="entry name" value="UPF0220"/>
    <property type="match status" value="1"/>
</dbReference>
<name>A0A4Y9Z5K1_9AGAM</name>
<feature type="transmembrane region" description="Helical" evidence="6">
    <location>
        <begin position="32"/>
        <end position="58"/>
    </location>
</feature>
<evidence type="ECO:0000256" key="1">
    <source>
        <dbReference type="ARBA" id="ARBA00004141"/>
    </source>
</evidence>
<gene>
    <name evidence="8" type="ORF">EVG20_g3000</name>
</gene>
<keyword evidence="3 6" id="KW-0812">Transmembrane</keyword>
<dbReference type="OrthoDB" id="268928at2759"/>
<feature type="transmembrane region" description="Helical" evidence="6">
    <location>
        <begin position="78"/>
        <end position="95"/>
    </location>
</feature>
<dbReference type="InterPro" id="IPR007919">
    <property type="entry name" value="UPF0220"/>
</dbReference>
<feature type="transmembrane region" description="Helical" evidence="6">
    <location>
        <begin position="149"/>
        <end position="172"/>
    </location>
</feature>
<accession>A0A4Y9Z5K1</accession>
<evidence type="ECO:0000259" key="7">
    <source>
        <dbReference type="Pfam" id="PF17109"/>
    </source>
</evidence>
<dbReference type="STRING" id="205917.A0A4Y9Z5K1"/>
<dbReference type="Pfam" id="PF17109">
    <property type="entry name" value="Goodbye"/>
    <property type="match status" value="1"/>
</dbReference>
<dbReference type="AlphaFoldDB" id="A0A4Y9Z5K1"/>
<keyword evidence="5 6" id="KW-0472">Membrane</keyword>
<dbReference type="InterPro" id="IPR031350">
    <property type="entry name" value="Goodbye_dom"/>
</dbReference>
<sequence length="349" mass="39065">MSLPHSHYDPRRVCLNPFPALNISLPKYKRSIGIYIAGGLFALANWLFFDAAILSAHAHSPYGEPERPPPVHVSFVDWVPGICSLLGMLVINLIDKDRVRGDEGFGDSRAVWRARLFLFVGFALMAGGLAGSVSVLVLKYILHAYTEQYLYYGYANVSQNVALMLSAVIFALGRRDQALRDRYRAERCRRCRALDEAFASDASDADPTRALTVDRLLRLIDDEQNKFSQYRKKKVKVRSALKPVLDVVGWLAEVADEATATAFQPGKAVFVAVKVLVEAAHNISARYDTIIKIFSRMKGFLNRCETYLSSTILLRTLRVLETERSEVVLRLHLRAKGLAYEALAIAEGE</sequence>
<dbReference type="PANTHER" id="PTHR13180">
    <property type="entry name" value="SMALL MEMBRANE PROTEIN-RELATED"/>
    <property type="match status" value="1"/>
</dbReference>
<dbReference type="Proteomes" id="UP000298327">
    <property type="component" value="Unassembled WGS sequence"/>
</dbReference>
<comment type="caution">
    <text evidence="8">The sequence shown here is derived from an EMBL/GenBank/DDBJ whole genome shotgun (WGS) entry which is preliminary data.</text>
</comment>
<reference evidence="8 9" key="1">
    <citation type="submission" date="2019-02" db="EMBL/GenBank/DDBJ databases">
        <title>Genome sequencing of the rare red list fungi Dentipellis fragilis.</title>
        <authorList>
            <person name="Buettner E."/>
            <person name="Kellner H."/>
        </authorList>
    </citation>
    <scope>NUCLEOTIDE SEQUENCE [LARGE SCALE GENOMIC DNA]</scope>
    <source>
        <strain evidence="8 9">DSM 105465</strain>
    </source>
</reference>
<protein>
    <recommendedName>
        <fullName evidence="7">Fungal STAND N-terminal Goodbye domain-containing protein</fullName>
    </recommendedName>
</protein>
<comment type="similarity">
    <text evidence="2">Belongs to the UPF0220 family.</text>
</comment>
<evidence type="ECO:0000313" key="9">
    <source>
        <dbReference type="Proteomes" id="UP000298327"/>
    </source>
</evidence>
<evidence type="ECO:0000256" key="3">
    <source>
        <dbReference type="ARBA" id="ARBA00022692"/>
    </source>
</evidence>
<feature type="transmembrane region" description="Helical" evidence="6">
    <location>
        <begin position="116"/>
        <end position="137"/>
    </location>
</feature>
<comment type="subcellular location">
    <subcellularLocation>
        <location evidence="1">Membrane</location>
        <topology evidence="1">Multi-pass membrane protein</topology>
    </subcellularLocation>
</comment>
<evidence type="ECO:0000256" key="6">
    <source>
        <dbReference type="SAM" id="Phobius"/>
    </source>
</evidence>
<dbReference type="GO" id="GO:0016020">
    <property type="term" value="C:membrane"/>
    <property type="evidence" value="ECO:0007669"/>
    <property type="project" value="UniProtKB-SubCell"/>
</dbReference>
<evidence type="ECO:0000256" key="2">
    <source>
        <dbReference type="ARBA" id="ARBA00005335"/>
    </source>
</evidence>
<evidence type="ECO:0000256" key="4">
    <source>
        <dbReference type="ARBA" id="ARBA00022989"/>
    </source>
</evidence>
<dbReference type="EMBL" id="SEOQ01000128">
    <property type="protein sequence ID" value="TFY69792.1"/>
    <property type="molecule type" value="Genomic_DNA"/>
</dbReference>
<keyword evidence="4 6" id="KW-1133">Transmembrane helix</keyword>
<proteinExistence type="inferred from homology"/>
<keyword evidence="9" id="KW-1185">Reference proteome</keyword>